<comment type="catalytic activity">
    <reaction evidence="6">
        <text>Fe-coproporphyrin III + 2 H(+) = coproporphyrin III + Fe(2+)</text>
        <dbReference type="Rhea" id="RHEA:49572"/>
        <dbReference type="ChEBI" id="CHEBI:15378"/>
        <dbReference type="ChEBI" id="CHEBI:29033"/>
        <dbReference type="ChEBI" id="CHEBI:68438"/>
        <dbReference type="ChEBI" id="CHEBI:131725"/>
        <dbReference type="EC" id="4.99.1.9"/>
    </reaction>
    <physiologicalReaction direction="right-to-left" evidence="6">
        <dbReference type="Rhea" id="RHEA:49574"/>
    </physiologicalReaction>
</comment>
<comment type="subcellular location">
    <subcellularLocation>
        <location evidence="7">Cytoplasm</location>
    </subcellularLocation>
</comment>
<dbReference type="InterPro" id="IPR033644">
    <property type="entry name" value="Ferrochelatase_C"/>
</dbReference>
<feature type="binding site" evidence="7">
    <location>
        <position position="126"/>
    </location>
    <ligand>
        <name>Fe-coproporphyrin III</name>
        <dbReference type="ChEBI" id="CHEBI:68438"/>
    </ligand>
</feature>
<reference evidence="9 10" key="1">
    <citation type="submission" date="2017-10" db="EMBL/GenBank/DDBJ databases">
        <title>Sequencing the genomes of 1000 actinobacteria strains.</title>
        <authorList>
            <person name="Klenk H.-P."/>
        </authorList>
    </citation>
    <scope>NUCLEOTIDE SEQUENCE [LARGE SCALE GENOMIC DNA]</scope>
    <source>
        <strain evidence="9 10">DSM 20688</strain>
    </source>
</reference>
<evidence type="ECO:0000256" key="4">
    <source>
        <dbReference type="ARBA" id="ARBA00023239"/>
    </source>
</evidence>
<comment type="caution">
    <text evidence="7">Lacks conserved residue(s) required for the propagation of feature annotation.</text>
</comment>
<dbReference type="SUPFAM" id="SSF53800">
    <property type="entry name" value="Chelatase"/>
    <property type="match status" value="1"/>
</dbReference>
<evidence type="ECO:0000256" key="7">
    <source>
        <dbReference type="HAMAP-Rule" id="MF_00323"/>
    </source>
</evidence>
<dbReference type="NCBIfam" id="NF000689">
    <property type="entry name" value="PRK00035.2-1"/>
    <property type="match status" value="1"/>
</dbReference>
<feature type="binding site" evidence="7">
    <location>
        <position position="189"/>
    </location>
    <ligand>
        <name>Fe(2+)</name>
        <dbReference type="ChEBI" id="CHEBI:29033"/>
    </ligand>
</feature>
<dbReference type="GO" id="GO:0046872">
    <property type="term" value="F:metal ion binding"/>
    <property type="evidence" value="ECO:0007669"/>
    <property type="project" value="UniProtKB-KW"/>
</dbReference>
<dbReference type="Gene3D" id="3.40.50.1400">
    <property type="match status" value="2"/>
</dbReference>
<dbReference type="CDD" id="cd00419">
    <property type="entry name" value="Ferrochelatase_C"/>
    <property type="match status" value="1"/>
</dbReference>
<evidence type="ECO:0000256" key="8">
    <source>
        <dbReference type="RuleBase" id="RU004185"/>
    </source>
</evidence>
<gene>
    <name evidence="7" type="primary">cpfC</name>
    <name evidence="9" type="ORF">ATK06_1819</name>
</gene>
<name>A0A2A9DRZ5_9CORY</name>
<keyword evidence="7" id="KW-0963">Cytoplasm</keyword>
<comment type="similarity">
    <text evidence="7 8">Belongs to the ferrochelatase family.</text>
</comment>
<evidence type="ECO:0000313" key="9">
    <source>
        <dbReference type="EMBL" id="PFG28700.1"/>
    </source>
</evidence>
<dbReference type="InterPro" id="IPR033659">
    <property type="entry name" value="Ferrochelatase_N"/>
</dbReference>
<feature type="binding site" description="axial binding residue" evidence="7">
    <location>
        <position position="16"/>
    </location>
    <ligand>
        <name>Fe-coproporphyrin III</name>
        <dbReference type="ChEBI" id="CHEBI:68438"/>
    </ligand>
    <ligandPart>
        <name>Fe</name>
        <dbReference type="ChEBI" id="CHEBI:18248"/>
    </ligandPart>
</feature>
<feature type="binding site" evidence="7">
    <location>
        <position position="57"/>
    </location>
    <ligand>
        <name>Fe-coproporphyrin III</name>
        <dbReference type="ChEBI" id="CHEBI:68438"/>
    </ligand>
</feature>
<evidence type="ECO:0000256" key="1">
    <source>
        <dbReference type="ARBA" id="ARBA00004744"/>
    </source>
</evidence>
<dbReference type="PANTHER" id="PTHR11108:SF1">
    <property type="entry name" value="FERROCHELATASE, MITOCHONDRIAL"/>
    <property type="match status" value="1"/>
</dbReference>
<comment type="caution">
    <text evidence="9">The sequence shown here is derived from an EMBL/GenBank/DDBJ whole genome shotgun (WGS) entry which is preliminary data.</text>
</comment>
<dbReference type="CDD" id="cd03411">
    <property type="entry name" value="Ferrochelatase_N"/>
    <property type="match status" value="1"/>
</dbReference>
<keyword evidence="7" id="KW-0479">Metal-binding</keyword>
<evidence type="ECO:0000256" key="3">
    <source>
        <dbReference type="ARBA" id="ARBA00023133"/>
    </source>
</evidence>
<sequence length="351" mass="39266">MTHSNLHYDALLVLSYGGPEGEDDVIPFLRNATGGRNIPEERLREVGEHYYANGGKSPINDQCKAMISNLEAELERRGIQLPIYYGTRNWHPYVEDVAAQMSRDGVKNALVFATSAWGGYSASRQYDEDIVRAREHLAKEGLPEINFTKLRQFFNHPAFVQEMADGIREAYNEFSPEELPHVRMIFTAHSVPLSKGHNDGTGATESEHYEAQVYEAAKLVADVAGVTDYDVVWQSRSGAPHIPWLEPDVVDHVEAVHEEDGLRACVVTPIGFLTDHMEVMWDLDTELRDACLERDIHMVRSRTAGLTAHFAGMLADLIAEANGDKEIERLGDMDSWGATYNGLPIDSYPHA</sequence>
<dbReference type="GO" id="GO:0004325">
    <property type="term" value="F:ferrochelatase activity"/>
    <property type="evidence" value="ECO:0007669"/>
    <property type="project" value="UniProtKB-UniRule"/>
</dbReference>
<dbReference type="GO" id="GO:0005737">
    <property type="term" value="C:cytoplasm"/>
    <property type="evidence" value="ECO:0007669"/>
    <property type="project" value="UniProtKB-SubCell"/>
</dbReference>
<dbReference type="PANTHER" id="PTHR11108">
    <property type="entry name" value="FERROCHELATASE"/>
    <property type="match status" value="1"/>
</dbReference>
<dbReference type="RefSeq" id="WP_048381679.1">
    <property type="nucleotide sequence ID" value="NZ_LDYE01000011.1"/>
</dbReference>
<protein>
    <recommendedName>
        <fullName evidence="7">Coproporphyrin III ferrochelatase</fullName>
        <ecNumber evidence="7">4.99.1.9</ecNumber>
    </recommendedName>
</protein>
<dbReference type="Pfam" id="PF00762">
    <property type="entry name" value="Ferrochelatase"/>
    <property type="match status" value="1"/>
</dbReference>
<dbReference type="InterPro" id="IPR001015">
    <property type="entry name" value="Ferrochelatase"/>
</dbReference>
<dbReference type="HAMAP" id="MF_00323">
    <property type="entry name" value="Ferrochelatase"/>
    <property type="match status" value="1"/>
</dbReference>
<dbReference type="EC" id="4.99.1.9" evidence="7"/>
<evidence type="ECO:0000256" key="5">
    <source>
        <dbReference type="ARBA" id="ARBA00023244"/>
    </source>
</evidence>
<dbReference type="OrthoDB" id="9776380at2"/>
<feature type="binding site" evidence="7">
    <location>
        <position position="278"/>
    </location>
    <ligand>
        <name>Fe(2+)</name>
        <dbReference type="ChEBI" id="CHEBI:29033"/>
    </ligand>
</feature>
<keyword evidence="4 7" id="KW-0456">Lyase</keyword>
<keyword evidence="3 7" id="KW-0350">Heme biosynthesis</keyword>
<keyword evidence="10" id="KW-1185">Reference proteome</keyword>
<proteinExistence type="inferred from homology"/>
<comment type="function">
    <text evidence="7">Involved in coproporphyrin-dependent heme b biosynthesis. Catalyzes the insertion of ferrous iron into coproporphyrin III to form Fe-coproporphyrin III.</text>
</comment>
<keyword evidence="2 7" id="KW-0408">Iron</keyword>
<dbReference type="GO" id="GO:0006783">
    <property type="term" value="P:heme biosynthetic process"/>
    <property type="evidence" value="ECO:0007669"/>
    <property type="project" value="UniProtKB-UniRule"/>
</dbReference>
<dbReference type="Proteomes" id="UP000221653">
    <property type="component" value="Unassembled WGS sequence"/>
</dbReference>
<keyword evidence="5 7" id="KW-0627">Porphyrin biosynthesis</keyword>
<dbReference type="STRING" id="1724.GCA_001044175_00457"/>
<evidence type="ECO:0000256" key="6">
    <source>
        <dbReference type="ARBA" id="ARBA00024536"/>
    </source>
</evidence>
<organism evidence="9 10">
    <name type="scientific">Corynebacterium renale</name>
    <dbReference type="NCBI Taxonomy" id="1724"/>
    <lineage>
        <taxon>Bacteria</taxon>
        <taxon>Bacillati</taxon>
        <taxon>Actinomycetota</taxon>
        <taxon>Actinomycetes</taxon>
        <taxon>Mycobacteriales</taxon>
        <taxon>Corynebacteriaceae</taxon>
        <taxon>Corynebacterium</taxon>
    </lineage>
</organism>
<dbReference type="UniPathway" id="UPA00252"/>
<evidence type="ECO:0000256" key="2">
    <source>
        <dbReference type="ARBA" id="ARBA00023004"/>
    </source>
</evidence>
<dbReference type="AlphaFoldDB" id="A0A2A9DRZ5"/>
<comment type="pathway">
    <text evidence="1 7">Porphyrin-containing compound metabolism; protoheme biosynthesis.</text>
</comment>
<dbReference type="EMBL" id="PDJF01000001">
    <property type="protein sequence ID" value="PFG28700.1"/>
    <property type="molecule type" value="Genomic_DNA"/>
</dbReference>
<evidence type="ECO:0000313" key="10">
    <source>
        <dbReference type="Proteomes" id="UP000221653"/>
    </source>
</evidence>
<accession>A0A2A9DRZ5</accession>
<dbReference type="NCBIfam" id="TIGR00109">
    <property type="entry name" value="hemH"/>
    <property type="match status" value="1"/>
</dbReference>